<evidence type="ECO:0000313" key="1">
    <source>
        <dbReference type="EMBL" id="TNN84286.1"/>
    </source>
</evidence>
<accession>A0A4Z2J278</accession>
<protein>
    <submittedName>
        <fullName evidence="1">Uncharacterized protein</fullName>
    </submittedName>
</protein>
<keyword evidence="2" id="KW-1185">Reference proteome</keyword>
<gene>
    <name evidence="1" type="ORF">EYF80_005613</name>
</gene>
<dbReference type="Proteomes" id="UP000314294">
    <property type="component" value="Unassembled WGS sequence"/>
</dbReference>
<comment type="caution">
    <text evidence="1">The sequence shown here is derived from an EMBL/GenBank/DDBJ whole genome shotgun (WGS) entry which is preliminary data.</text>
</comment>
<dbReference type="EMBL" id="SRLO01000028">
    <property type="protein sequence ID" value="TNN84286.1"/>
    <property type="molecule type" value="Genomic_DNA"/>
</dbReference>
<dbReference type="AlphaFoldDB" id="A0A4Z2J278"/>
<organism evidence="1 2">
    <name type="scientific">Liparis tanakae</name>
    <name type="common">Tanaka's snailfish</name>
    <dbReference type="NCBI Taxonomy" id="230148"/>
    <lineage>
        <taxon>Eukaryota</taxon>
        <taxon>Metazoa</taxon>
        <taxon>Chordata</taxon>
        <taxon>Craniata</taxon>
        <taxon>Vertebrata</taxon>
        <taxon>Euteleostomi</taxon>
        <taxon>Actinopterygii</taxon>
        <taxon>Neopterygii</taxon>
        <taxon>Teleostei</taxon>
        <taxon>Neoteleostei</taxon>
        <taxon>Acanthomorphata</taxon>
        <taxon>Eupercaria</taxon>
        <taxon>Perciformes</taxon>
        <taxon>Cottioidei</taxon>
        <taxon>Cottales</taxon>
        <taxon>Liparidae</taxon>
        <taxon>Liparis</taxon>
    </lineage>
</organism>
<sequence>MWCGDTADRFGAVTFLVERYVRLTSNLQDTKASPCPFLALQVYTPPSKQPGLRISREQMPWTAHDERDSRGESEENQFTQVCAALGVSDTLPAWIPSRSGFMQARTPQVWAFPEELHKERQGDVCKVVCDNCTVIHGPYRLSICASYKKGDDQIELLSNQLDSAGFQMAGNSDPGTL</sequence>
<name>A0A4Z2J278_9TELE</name>
<reference evidence="1 2" key="1">
    <citation type="submission" date="2019-03" db="EMBL/GenBank/DDBJ databases">
        <title>First draft genome of Liparis tanakae, snailfish: a comprehensive survey of snailfish specific genes.</title>
        <authorList>
            <person name="Kim W."/>
            <person name="Song I."/>
            <person name="Jeong J.-H."/>
            <person name="Kim D."/>
            <person name="Kim S."/>
            <person name="Ryu S."/>
            <person name="Song J.Y."/>
            <person name="Lee S.K."/>
        </authorList>
    </citation>
    <scope>NUCLEOTIDE SEQUENCE [LARGE SCALE GENOMIC DNA]</scope>
    <source>
        <tissue evidence="1">Muscle</tissue>
    </source>
</reference>
<evidence type="ECO:0000313" key="2">
    <source>
        <dbReference type="Proteomes" id="UP000314294"/>
    </source>
</evidence>
<dbReference type="OrthoDB" id="10657362at2759"/>
<proteinExistence type="predicted"/>